<proteinExistence type="predicted"/>
<evidence type="ECO:0000313" key="2">
    <source>
        <dbReference type="EMBL" id="SPJ74774.1"/>
    </source>
</evidence>
<feature type="domain" description="Protein kinase" evidence="1">
    <location>
        <begin position="126"/>
        <end position="345"/>
    </location>
</feature>
<dbReference type="InterPro" id="IPR011009">
    <property type="entry name" value="Kinase-like_dom_sf"/>
</dbReference>
<dbReference type="InterPro" id="IPR000719">
    <property type="entry name" value="Prot_kinase_dom"/>
</dbReference>
<dbReference type="PROSITE" id="PS50011">
    <property type="entry name" value="PROTEIN_KINASE_DOM"/>
    <property type="match status" value="1"/>
</dbReference>
<evidence type="ECO:0000313" key="3">
    <source>
        <dbReference type="Proteomes" id="UP001187734"/>
    </source>
</evidence>
<sequence length="345" mass="39662">MKSNANFDFTRWEVHETETDCNLIFRSTLGQVFYCHINPDKFIDSPTVLGQYLKCLQILRTGEQEIDDFYDEDAYEWLSQSFAPLITQLIQSSGMDAVVNPTLEHYLFPSKTYNIQLLAVDDELKPEVVDFEGHGWINSIIEVDDDFLRELDQWTRSYAPSNVQLCYDRPEDSLIKTPKRTIIFNQKGQPVTCFFKQFGLSFGSSHAKKELEAMKKITLAQSPPPPNTFICRLVGVVRKNNKLLGMLFAWIDMECVLSKARAAKSPGTLRERWLSQINRSVHWLHEEGIVWGDAKPDNVLIDKDENAWIIDFGGSYTPGWVDEDKAETLEGDYQGVSKINEMLRQ</sequence>
<dbReference type="Proteomes" id="UP001187734">
    <property type="component" value="Unassembled WGS sequence"/>
</dbReference>
<dbReference type="GO" id="GO:0004672">
    <property type="term" value="F:protein kinase activity"/>
    <property type="evidence" value="ECO:0007669"/>
    <property type="project" value="InterPro"/>
</dbReference>
<dbReference type="Pfam" id="PF00069">
    <property type="entry name" value="Pkinase"/>
    <property type="match status" value="1"/>
</dbReference>
<dbReference type="EMBL" id="ONZP01000135">
    <property type="protein sequence ID" value="SPJ74774.1"/>
    <property type="molecule type" value="Genomic_DNA"/>
</dbReference>
<comment type="caution">
    <text evidence="2">The sequence shown here is derived from an EMBL/GenBank/DDBJ whole genome shotgun (WGS) entry which is preliminary data.</text>
</comment>
<dbReference type="GO" id="GO:0005524">
    <property type="term" value="F:ATP binding"/>
    <property type="evidence" value="ECO:0007669"/>
    <property type="project" value="InterPro"/>
</dbReference>
<evidence type="ECO:0000259" key="1">
    <source>
        <dbReference type="PROSITE" id="PS50011"/>
    </source>
</evidence>
<dbReference type="Gene3D" id="1.10.510.10">
    <property type="entry name" value="Transferase(Phosphotransferase) domain 1"/>
    <property type="match status" value="1"/>
</dbReference>
<name>A0AAE8SGS9_9HYPO</name>
<reference evidence="2" key="1">
    <citation type="submission" date="2018-03" db="EMBL/GenBank/DDBJ databases">
        <authorList>
            <person name="Guldener U."/>
        </authorList>
    </citation>
    <scope>NUCLEOTIDE SEQUENCE</scope>
</reference>
<dbReference type="AlphaFoldDB" id="A0AAE8SGS9"/>
<protein>
    <recommendedName>
        <fullName evidence="1">Protein kinase domain-containing protein</fullName>
    </recommendedName>
</protein>
<organism evidence="2 3">
    <name type="scientific">Fusarium torulosum</name>
    <dbReference type="NCBI Taxonomy" id="33205"/>
    <lineage>
        <taxon>Eukaryota</taxon>
        <taxon>Fungi</taxon>
        <taxon>Dikarya</taxon>
        <taxon>Ascomycota</taxon>
        <taxon>Pezizomycotina</taxon>
        <taxon>Sordariomycetes</taxon>
        <taxon>Hypocreomycetidae</taxon>
        <taxon>Hypocreales</taxon>
        <taxon>Nectriaceae</taxon>
        <taxon>Fusarium</taxon>
    </lineage>
</organism>
<gene>
    <name evidence="2" type="ORF">FTOL_04505</name>
</gene>
<accession>A0AAE8SGS9</accession>
<keyword evidence="3" id="KW-1185">Reference proteome</keyword>
<dbReference type="SUPFAM" id="SSF56112">
    <property type="entry name" value="Protein kinase-like (PK-like)"/>
    <property type="match status" value="1"/>
</dbReference>